<dbReference type="Pfam" id="PF02771">
    <property type="entry name" value="Acyl-CoA_dh_N"/>
    <property type="match status" value="1"/>
</dbReference>
<feature type="domain" description="Acyl-CoA dehydrogenase/oxidase N-terminal" evidence="4">
    <location>
        <begin position="62"/>
        <end position="162"/>
    </location>
</feature>
<dbReference type="Gene3D" id="2.40.110.10">
    <property type="entry name" value="Butyryl-CoA Dehydrogenase, subunit A, domain 2"/>
    <property type="match status" value="1"/>
</dbReference>
<feature type="compositionally biased region" description="Pro residues" evidence="3">
    <location>
        <begin position="36"/>
        <end position="45"/>
    </location>
</feature>
<evidence type="ECO:0000259" key="4">
    <source>
        <dbReference type="Pfam" id="PF02771"/>
    </source>
</evidence>
<dbReference type="NCBIfam" id="TIGR04022">
    <property type="entry name" value="sulfur_SfnB"/>
    <property type="match status" value="1"/>
</dbReference>
<dbReference type="InterPro" id="IPR013786">
    <property type="entry name" value="AcylCoA_DH/ox_N"/>
</dbReference>
<dbReference type="Gene3D" id="1.10.540.10">
    <property type="entry name" value="Acyl-CoA dehydrogenase/oxidase, N-terminal domain"/>
    <property type="match status" value="1"/>
</dbReference>
<dbReference type="CDD" id="cd01163">
    <property type="entry name" value="DszC"/>
    <property type="match status" value="1"/>
</dbReference>
<dbReference type="InterPro" id="IPR036250">
    <property type="entry name" value="AcylCo_DH-like_C"/>
</dbReference>
<feature type="domain" description="Acyl-CoA dehydrogenase C-terminal" evidence="5">
    <location>
        <begin position="287"/>
        <end position="430"/>
    </location>
</feature>
<dbReference type="InterPro" id="IPR037069">
    <property type="entry name" value="AcylCoA_DH/ox_N_sf"/>
</dbReference>
<evidence type="ECO:0000259" key="5">
    <source>
        <dbReference type="Pfam" id="PF08028"/>
    </source>
</evidence>
<dbReference type="InterPro" id="IPR013107">
    <property type="entry name" value="Acyl-CoA_DH_C"/>
</dbReference>
<proteinExistence type="inferred from homology"/>
<comment type="caution">
    <text evidence="6">The sequence shown here is derived from an EMBL/GenBank/DDBJ whole genome shotgun (WGS) entry which is preliminary data.</text>
</comment>
<comment type="similarity">
    <text evidence="2">Belongs to the HpaH/HsaA monooxygenase family.</text>
</comment>
<gene>
    <name evidence="6" type="ORF">GCM10009107_07450</name>
</gene>
<evidence type="ECO:0000256" key="1">
    <source>
        <dbReference type="ARBA" id="ARBA00023002"/>
    </source>
</evidence>
<feature type="region of interest" description="Disordered" evidence="3">
    <location>
        <begin position="28"/>
        <end position="51"/>
    </location>
</feature>
<evidence type="ECO:0000313" key="6">
    <source>
        <dbReference type="EMBL" id="GAA0743169.1"/>
    </source>
</evidence>
<evidence type="ECO:0000313" key="7">
    <source>
        <dbReference type="Proteomes" id="UP001500279"/>
    </source>
</evidence>
<dbReference type="PANTHER" id="PTHR48083:SF19">
    <property type="entry name" value="FLAVIN-DEPENDENT MONOOXYGENASE, OXYGENASE SUBUNIT HSAA"/>
    <property type="match status" value="1"/>
</dbReference>
<sequence>MAAREAMRCNASNMTVITAPALASAHEAVADGTPASAPPRSSPPRPEPERVHRIRDDAEALQVARQLAAEFATGAAERDHQRRLPWDELQRWSESGLGGMTVPRRFGGAQVSCLTLAEVFVTLCAADPALGQIPQNHFALLGVLREAGSQAQQQRFYAEALDGLRLGNAGPERKSAEAPTILRGGPKLVPREDGGLTLNGQRFYSTGALFAHRIPTRALDAKGRPVQAWVPADAPGVQVIDDWDAFGQRTTASGSVRFDQVQVDPEDVLPLWRLAERPGLYGPVSQLIQAAIDQGIAQAALADALVYVRERARPWVDSGLERASDDPHLIAEVGRLQITLHAAHELLREAASTLDELAASALDAEGRWTPLSAEASAHASVTVAQAKVMTTRAALAASEQLFELAGSSATRLSRHLDRHWRNARVHTLHDPVRWKLQLIGNHHLNGVLPARHSWN</sequence>
<dbReference type="InterPro" id="IPR046373">
    <property type="entry name" value="Acyl-CoA_Oxase/DH_mid-dom_sf"/>
</dbReference>
<accession>A0ABN1JN88</accession>
<dbReference type="PANTHER" id="PTHR48083">
    <property type="entry name" value="MEDIUM-CHAIN SPECIFIC ACYL-COA DEHYDROGENASE, MITOCHONDRIAL-RELATED"/>
    <property type="match status" value="1"/>
</dbReference>
<dbReference type="InterPro" id="IPR023922">
    <property type="entry name" value="S04_starv_induced_SfnB"/>
</dbReference>
<dbReference type="EMBL" id="BAAAEW010000004">
    <property type="protein sequence ID" value="GAA0743169.1"/>
    <property type="molecule type" value="Genomic_DNA"/>
</dbReference>
<keyword evidence="7" id="KW-1185">Reference proteome</keyword>
<dbReference type="SUPFAM" id="SSF56645">
    <property type="entry name" value="Acyl-CoA dehydrogenase NM domain-like"/>
    <property type="match status" value="1"/>
</dbReference>
<keyword evidence="1" id="KW-0560">Oxidoreductase</keyword>
<dbReference type="InterPro" id="IPR050741">
    <property type="entry name" value="Acyl-CoA_dehydrogenase"/>
</dbReference>
<dbReference type="Proteomes" id="UP001500279">
    <property type="component" value="Unassembled WGS sequence"/>
</dbReference>
<evidence type="ECO:0000256" key="3">
    <source>
        <dbReference type="SAM" id="MobiDB-lite"/>
    </source>
</evidence>
<evidence type="ECO:0000256" key="2">
    <source>
        <dbReference type="ARBA" id="ARBA00049661"/>
    </source>
</evidence>
<dbReference type="Gene3D" id="1.20.140.10">
    <property type="entry name" value="Butyryl-CoA Dehydrogenase, subunit A, domain 3"/>
    <property type="match status" value="1"/>
</dbReference>
<name>A0ABN1JN88_9BURK</name>
<protein>
    <submittedName>
        <fullName evidence="6">SfnB family sulfur acquisition oxidoreductase</fullName>
    </submittedName>
</protein>
<dbReference type="SUPFAM" id="SSF47203">
    <property type="entry name" value="Acyl-CoA dehydrogenase C-terminal domain-like"/>
    <property type="match status" value="1"/>
</dbReference>
<reference evidence="6 7" key="1">
    <citation type="journal article" date="2019" name="Int. J. Syst. Evol. Microbiol.">
        <title>The Global Catalogue of Microorganisms (GCM) 10K type strain sequencing project: providing services to taxonomists for standard genome sequencing and annotation.</title>
        <authorList>
            <consortium name="The Broad Institute Genomics Platform"/>
            <consortium name="The Broad Institute Genome Sequencing Center for Infectious Disease"/>
            <person name="Wu L."/>
            <person name="Ma J."/>
        </authorList>
    </citation>
    <scope>NUCLEOTIDE SEQUENCE [LARGE SCALE GENOMIC DNA]</scope>
    <source>
        <strain evidence="6 7">JCM 15503</strain>
    </source>
</reference>
<organism evidence="6 7">
    <name type="scientific">Ideonella azotifigens</name>
    <dbReference type="NCBI Taxonomy" id="513160"/>
    <lineage>
        <taxon>Bacteria</taxon>
        <taxon>Pseudomonadati</taxon>
        <taxon>Pseudomonadota</taxon>
        <taxon>Betaproteobacteria</taxon>
        <taxon>Burkholderiales</taxon>
        <taxon>Sphaerotilaceae</taxon>
        <taxon>Ideonella</taxon>
    </lineage>
</organism>
<dbReference type="Pfam" id="PF08028">
    <property type="entry name" value="Acyl-CoA_dh_2"/>
    <property type="match status" value="1"/>
</dbReference>
<dbReference type="InterPro" id="IPR009100">
    <property type="entry name" value="AcylCoA_DH/oxidase_NM_dom_sf"/>
</dbReference>